<gene>
    <name evidence="1" type="ORF">KEHDKFFH_19670</name>
</gene>
<dbReference type="Proteomes" id="UP000239917">
    <property type="component" value="Unassembled WGS sequence"/>
</dbReference>
<sequence length="88" mass="10346">MPKSSLSFETQRDIAEVAEVLIRLNNISQGRDLVWLLKQQRARDNFDAVALWLRNEVWKRQRNREDVDISTLSNALQTYLTKALMDLE</sequence>
<evidence type="ECO:0000313" key="2">
    <source>
        <dbReference type="Proteomes" id="UP000239917"/>
    </source>
</evidence>
<proteinExistence type="predicted"/>
<evidence type="ECO:0000313" key="1">
    <source>
        <dbReference type="EMBL" id="PPI82422.1"/>
    </source>
</evidence>
<name>A0A2S5Z5A7_9GAMM</name>
<dbReference type="EMBL" id="PSSX01000030">
    <property type="protein sequence ID" value="PPI82422.1"/>
    <property type="molecule type" value="Genomic_DNA"/>
</dbReference>
<comment type="caution">
    <text evidence="1">The sequence shown here is derived from an EMBL/GenBank/DDBJ whole genome shotgun (WGS) entry which is preliminary data.</text>
</comment>
<organism evidence="1 2">
    <name type="scientific">Marinobacter maroccanus</name>
    <dbReference type="NCBI Taxonomy" id="2055143"/>
    <lineage>
        <taxon>Bacteria</taxon>
        <taxon>Pseudomonadati</taxon>
        <taxon>Pseudomonadota</taxon>
        <taxon>Gammaproteobacteria</taxon>
        <taxon>Pseudomonadales</taxon>
        <taxon>Marinobacteraceae</taxon>
        <taxon>Marinobacter</taxon>
    </lineage>
</organism>
<reference evidence="1 2" key="1">
    <citation type="submission" date="2018-01" db="EMBL/GenBank/DDBJ databases">
        <title>Complete genome sequences of the type strains of Marinobacter flavimaris and Marinobacter maroccanus.</title>
        <authorList>
            <person name="Palau M."/>
            <person name="Boujida N."/>
            <person name="Manresa A."/>
            <person name="Minana-Galbis D."/>
        </authorList>
    </citation>
    <scope>NUCLEOTIDE SEQUENCE [LARGE SCALE GENOMIC DNA]</scope>
    <source>
        <strain evidence="1 2">N4</strain>
    </source>
</reference>
<keyword evidence="2" id="KW-1185">Reference proteome</keyword>
<dbReference type="AlphaFoldDB" id="A0A2S5Z5A7"/>
<accession>A0A2S5Z5A7</accession>
<dbReference type="RefSeq" id="WP_092034143.1">
    <property type="nucleotide sequence ID" value="NZ_PSSX01000030.1"/>
</dbReference>
<protein>
    <submittedName>
        <fullName evidence="1">Uncharacterized protein</fullName>
    </submittedName>
</protein>